<dbReference type="EC" id="3.1.1.97" evidence="6"/>
<dbReference type="PROSITE" id="PS00678">
    <property type="entry name" value="WD_REPEATS_1"/>
    <property type="match status" value="1"/>
</dbReference>
<keyword evidence="4" id="KW-0378">Hydrolase</keyword>
<dbReference type="GO" id="GO:0061685">
    <property type="term" value="F:diphthine methylesterase activity"/>
    <property type="evidence" value="ECO:0007669"/>
    <property type="project" value="UniProtKB-EC"/>
</dbReference>
<comment type="catalytic activity">
    <reaction evidence="7">
        <text>diphthine methyl ester-[translation elongation factor 2] + H2O = diphthine-[translation elongation factor 2] + methanol + H(+)</text>
        <dbReference type="Rhea" id="RHEA:42656"/>
        <dbReference type="Rhea" id="RHEA-COMP:10172"/>
        <dbReference type="Rhea" id="RHEA-COMP:10173"/>
        <dbReference type="ChEBI" id="CHEBI:15377"/>
        <dbReference type="ChEBI" id="CHEBI:15378"/>
        <dbReference type="ChEBI" id="CHEBI:17790"/>
        <dbReference type="ChEBI" id="CHEBI:79005"/>
        <dbReference type="ChEBI" id="CHEBI:82696"/>
        <dbReference type="EC" id="3.1.1.97"/>
    </reaction>
</comment>
<proteinExistence type="inferred from homology"/>
<dbReference type="InterPro" id="IPR001680">
    <property type="entry name" value="WD40_rpt"/>
</dbReference>
<dbReference type="GO" id="GO:0017183">
    <property type="term" value="P:protein histidyl modification to diphthamide"/>
    <property type="evidence" value="ECO:0007669"/>
    <property type="project" value="TreeGrafter"/>
</dbReference>
<dbReference type="AlphaFoldDB" id="A0A8J4AVI6"/>
<sequence length="380" mass="41512">MAAMLASEPVIMYSEVLDFNADCAEFCPLPGLNYLLALGTYQLLEETQERLGRCYLRALQLSGAAEQPQGSTNAGSLDMPGIFDLKWRPPACDTRKAMLGAALADGTVRLMEVVAVFEDGAAVTRPQLRLQSQVAACSSGMCLSLDWQAAHGGAVARIATSSSAGTLSLLQATNSELSHLCEWKAHDLEAWCTAFHKAEENILFSGADDCYFKAYDIRSDPASPIFSNRRTHAAGVCTVSPHPKEHHIVATGSYDEHVRIWDMRNTSKPVVISQLNTGGGNWRLRWHPHDGHVLLAACMYNGFGVLRCTNDFHNGLALVAMYQSPNKHIAYGADWWQGRPASAETSGSGSRSSTDKGNRTLAATCTFYDRQHRLVWLSTE</sequence>
<dbReference type="SUPFAM" id="SSF50978">
    <property type="entry name" value="WD40 repeat-like"/>
    <property type="match status" value="1"/>
</dbReference>
<evidence type="ECO:0000256" key="2">
    <source>
        <dbReference type="ARBA" id="ARBA00022574"/>
    </source>
</evidence>
<reference evidence="9" key="1">
    <citation type="journal article" date="2021" name="Proc. Natl. Acad. Sci. U.S.A.">
        <title>Three genomes in the algal genus Volvox reveal the fate of a haploid sex-determining region after a transition to homothallism.</title>
        <authorList>
            <person name="Yamamoto K."/>
            <person name="Hamaji T."/>
            <person name="Kawai-Toyooka H."/>
            <person name="Matsuzaki R."/>
            <person name="Takahashi F."/>
            <person name="Nishimura Y."/>
            <person name="Kawachi M."/>
            <person name="Noguchi H."/>
            <person name="Minakuchi Y."/>
            <person name="Umen J.G."/>
            <person name="Toyoda A."/>
            <person name="Nozaki H."/>
        </authorList>
    </citation>
    <scope>NUCLEOTIDE SEQUENCE</scope>
    <source>
        <strain evidence="9">NIES-3780</strain>
    </source>
</reference>
<keyword evidence="3" id="KW-0677">Repeat</keyword>
<dbReference type="PANTHER" id="PTHR46042:SF1">
    <property type="entry name" value="DIPHTHINE METHYLTRANSFERASE"/>
    <property type="match status" value="1"/>
</dbReference>
<evidence type="ECO:0000313" key="10">
    <source>
        <dbReference type="Proteomes" id="UP000747399"/>
    </source>
</evidence>
<keyword evidence="10" id="KW-1185">Reference proteome</keyword>
<dbReference type="InterPro" id="IPR019775">
    <property type="entry name" value="WD40_repeat_CS"/>
</dbReference>
<comment type="caution">
    <text evidence="9">The sequence shown here is derived from an EMBL/GenBank/DDBJ whole genome shotgun (WGS) entry which is preliminary data.</text>
</comment>
<evidence type="ECO:0000256" key="1">
    <source>
        <dbReference type="ARBA" id="ARBA00005156"/>
    </source>
</evidence>
<evidence type="ECO:0000313" key="9">
    <source>
        <dbReference type="EMBL" id="GIL46043.1"/>
    </source>
</evidence>
<dbReference type="InterPro" id="IPR052415">
    <property type="entry name" value="Diphthine_MTase"/>
</dbReference>
<evidence type="ECO:0000256" key="6">
    <source>
        <dbReference type="ARBA" id="ARBA00039131"/>
    </source>
</evidence>
<protein>
    <recommendedName>
        <fullName evidence="6">methylated diphthine methylhydrolase</fullName>
        <ecNumber evidence="6">3.1.1.97</ecNumber>
    </recommendedName>
</protein>
<evidence type="ECO:0000256" key="3">
    <source>
        <dbReference type="ARBA" id="ARBA00022737"/>
    </source>
</evidence>
<comment type="similarity">
    <text evidence="5">Belongs to the DPH7 family.</text>
</comment>
<dbReference type="Proteomes" id="UP000747399">
    <property type="component" value="Unassembled WGS sequence"/>
</dbReference>
<feature type="repeat" description="WD" evidence="8">
    <location>
        <begin position="229"/>
        <end position="271"/>
    </location>
</feature>
<organism evidence="9 10">
    <name type="scientific">Volvox africanus</name>
    <dbReference type="NCBI Taxonomy" id="51714"/>
    <lineage>
        <taxon>Eukaryota</taxon>
        <taxon>Viridiplantae</taxon>
        <taxon>Chlorophyta</taxon>
        <taxon>core chlorophytes</taxon>
        <taxon>Chlorophyceae</taxon>
        <taxon>CS clade</taxon>
        <taxon>Chlamydomonadales</taxon>
        <taxon>Volvocaceae</taxon>
        <taxon>Volvox</taxon>
    </lineage>
</organism>
<evidence type="ECO:0000256" key="5">
    <source>
        <dbReference type="ARBA" id="ARBA00038092"/>
    </source>
</evidence>
<dbReference type="Pfam" id="PF00400">
    <property type="entry name" value="WD40"/>
    <property type="match status" value="1"/>
</dbReference>
<dbReference type="InterPro" id="IPR015943">
    <property type="entry name" value="WD40/YVTN_repeat-like_dom_sf"/>
</dbReference>
<dbReference type="PROSITE" id="PS50082">
    <property type="entry name" value="WD_REPEATS_2"/>
    <property type="match status" value="1"/>
</dbReference>
<dbReference type="EMBL" id="BNCO01000003">
    <property type="protein sequence ID" value="GIL46043.1"/>
    <property type="molecule type" value="Genomic_DNA"/>
</dbReference>
<dbReference type="Gene3D" id="2.130.10.10">
    <property type="entry name" value="YVTN repeat-like/Quinoprotein amine dehydrogenase"/>
    <property type="match status" value="1"/>
</dbReference>
<accession>A0A8J4AVI6</accession>
<dbReference type="SMART" id="SM00320">
    <property type="entry name" value="WD40"/>
    <property type="match status" value="2"/>
</dbReference>
<gene>
    <name evidence="9" type="ORF">Vafri_3131</name>
</gene>
<keyword evidence="2 8" id="KW-0853">WD repeat</keyword>
<name>A0A8J4AVI6_9CHLO</name>
<evidence type="ECO:0000256" key="8">
    <source>
        <dbReference type="PROSITE-ProRule" id="PRU00221"/>
    </source>
</evidence>
<evidence type="ECO:0000256" key="4">
    <source>
        <dbReference type="ARBA" id="ARBA00022801"/>
    </source>
</evidence>
<dbReference type="PROSITE" id="PS50294">
    <property type="entry name" value="WD_REPEATS_REGION"/>
    <property type="match status" value="1"/>
</dbReference>
<dbReference type="InterPro" id="IPR036322">
    <property type="entry name" value="WD40_repeat_dom_sf"/>
</dbReference>
<dbReference type="PANTHER" id="PTHR46042">
    <property type="entry name" value="DIPHTHINE METHYLTRANSFERASE"/>
    <property type="match status" value="1"/>
</dbReference>
<comment type="pathway">
    <text evidence="1">Protein modification; peptidyl-diphthamide biosynthesis.</text>
</comment>
<dbReference type="GO" id="GO:0005737">
    <property type="term" value="C:cytoplasm"/>
    <property type="evidence" value="ECO:0007669"/>
    <property type="project" value="TreeGrafter"/>
</dbReference>
<evidence type="ECO:0000256" key="7">
    <source>
        <dbReference type="ARBA" id="ARBA00047551"/>
    </source>
</evidence>